<feature type="non-terminal residue" evidence="2">
    <location>
        <position position="188"/>
    </location>
</feature>
<evidence type="ECO:0000313" key="2">
    <source>
        <dbReference type="EMBL" id="GAG51583.1"/>
    </source>
</evidence>
<feature type="domain" description="PDZ" evidence="1">
    <location>
        <begin position="117"/>
        <end position="188"/>
    </location>
</feature>
<dbReference type="InterPro" id="IPR036034">
    <property type="entry name" value="PDZ_sf"/>
</dbReference>
<dbReference type="Gene3D" id="3.30.750.44">
    <property type="match status" value="1"/>
</dbReference>
<evidence type="ECO:0000259" key="1">
    <source>
        <dbReference type="PROSITE" id="PS50106"/>
    </source>
</evidence>
<protein>
    <recommendedName>
        <fullName evidence="1">PDZ domain-containing protein</fullName>
    </recommendedName>
</protein>
<dbReference type="PANTHER" id="PTHR32060">
    <property type="entry name" value="TAIL-SPECIFIC PROTEASE"/>
    <property type="match status" value="1"/>
</dbReference>
<dbReference type="SUPFAM" id="SSF50156">
    <property type="entry name" value="PDZ domain-like"/>
    <property type="match status" value="1"/>
</dbReference>
<reference evidence="2" key="1">
    <citation type="journal article" date="2014" name="Front. Microbiol.">
        <title>High frequency of phylogenetically diverse reductive dehalogenase-homologous genes in deep subseafloor sedimentary metagenomes.</title>
        <authorList>
            <person name="Kawai M."/>
            <person name="Futagami T."/>
            <person name="Toyoda A."/>
            <person name="Takaki Y."/>
            <person name="Nishi S."/>
            <person name="Hori S."/>
            <person name="Arai W."/>
            <person name="Tsubouchi T."/>
            <person name="Morono Y."/>
            <person name="Uchiyama I."/>
            <person name="Ito T."/>
            <person name="Fujiyama A."/>
            <person name="Inagaki F."/>
            <person name="Takami H."/>
        </authorList>
    </citation>
    <scope>NUCLEOTIDE SEQUENCE</scope>
    <source>
        <strain evidence="2">Expedition CK06-06</strain>
    </source>
</reference>
<dbReference type="EMBL" id="BARS01056105">
    <property type="protein sequence ID" value="GAG51583.1"/>
    <property type="molecule type" value="Genomic_DNA"/>
</dbReference>
<organism evidence="2">
    <name type="scientific">marine sediment metagenome</name>
    <dbReference type="NCBI Taxonomy" id="412755"/>
    <lineage>
        <taxon>unclassified sequences</taxon>
        <taxon>metagenomes</taxon>
        <taxon>ecological metagenomes</taxon>
    </lineage>
</organism>
<dbReference type="GO" id="GO:0004175">
    <property type="term" value="F:endopeptidase activity"/>
    <property type="evidence" value="ECO:0007669"/>
    <property type="project" value="TreeGrafter"/>
</dbReference>
<feature type="non-terminal residue" evidence="2">
    <location>
        <position position="1"/>
    </location>
</feature>
<comment type="caution">
    <text evidence="2">The sequence shown here is derived from an EMBL/GenBank/DDBJ whole genome shotgun (WGS) entry which is preliminary data.</text>
</comment>
<dbReference type="PROSITE" id="PS50106">
    <property type="entry name" value="PDZ"/>
    <property type="match status" value="1"/>
</dbReference>
<name>X0YTB1_9ZZZZ</name>
<accession>X0YTB1</accession>
<dbReference type="AlphaFoldDB" id="X0YTB1"/>
<dbReference type="InterPro" id="IPR001478">
    <property type="entry name" value="PDZ"/>
</dbReference>
<sequence>RTLVWLYVDPITYRDLVVSGIESLRAALEDETFRARFAEADDAEKRARFAAALDILSLKARAANPLFSWQATEWLQVVLEKNRALLGLPDGAVVAEFLFGATDCLDPYTRFLTAEMLRGYRRQTKGVYTGIGASVTARGRRVFVQEVFEGGAAANAGLQVGDELVRVDGQVVRGQALVEVTRRLRGEA</sequence>
<dbReference type="SMART" id="SM00228">
    <property type="entry name" value="PDZ"/>
    <property type="match status" value="1"/>
</dbReference>
<dbReference type="Gene3D" id="2.30.42.10">
    <property type="match status" value="1"/>
</dbReference>
<dbReference type="Pfam" id="PF00595">
    <property type="entry name" value="PDZ"/>
    <property type="match status" value="1"/>
</dbReference>
<dbReference type="PANTHER" id="PTHR32060:SF22">
    <property type="entry name" value="CARBOXYL-TERMINAL-PROCESSING PEPTIDASE 3, CHLOROPLASTIC"/>
    <property type="match status" value="1"/>
</dbReference>
<proteinExistence type="predicted"/>
<gene>
    <name evidence="2" type="ORF">S01H1_82714</name>
</gene>